<dbReference type="OMA" id="QYWTSED"/>
<dbReference type="OrthoDB" id="10249433at2759"/>
<dbReference type="STRING" id="56484.A0A1Y2FEZ5"/>
<evidence type="ECO:0000313" key="3">
    <source>
        <dbReference type="EMBL" id="ORY82482.1"/>
    </source>
</evidence>
<gene>
    <name evidence="3" type="ORF">BCR37DRAFT_379485</name>
</gene>
<name>A0A1Y2FEZ5_PROLT</name>
<dbReference type="InterPro" id="IPR029058">
    <property type="entry name" value="AB_hydrolase_fold"/>
</dbReference>
<evidence type="ECO:0000259" key="2">
    <source>
        <dbReference type="Pfam" id="PF12146"/>
    </source>
</evidence>
<feature type="transmembrane region" description="Helical" evidence="1">
    <location>
        <begin position="50"/>
        <end position="69"/>
    </location>
</feature>
<dbReference type="PANTHER" id="PTHR12277:SF81">
    <property type="entry name" value="PROTEIN ABHD13"/>
    <property type="match status" value="1"/>
</dbReference>
<reference evidence="3 4" key="1">
    <citation type="submission" date="2016-07" db="EMBL/GenBank/DDBJ databases">
        <title>Pervasive Adenine N6-methylation of Active Genes in Fungi.</title>
        <authorList>
            <consortium name="DOE Joint Genome Institute"/>
            <person name="Mondo S.J."/>
            <person name="Dannebaum R.O."/>
            <person name="Kuo R.C."/>
            <person name="Labutti K."/>
            <person name="Haridas S."/>
            <person name="Kuo A."/>
            <person name="Salamov A."/>
            <person name="Ahrendt S.R."/>
            <person name="Lipzen A."/>
            <person name="Sullivan W."/>
            <person name="Andreopoulos W.B."/>
            <person name="Clum A."/>
            <person name="Lindquist E."/>
            <person name="Daum C."/>
            <person name="Ramamoorthy G.K."/>
            <person name="Gryganskyi A."/>
            <person name="Culley D."/>
            <person name="Magnuson J.K."/>
            <person name="James T.Y."/>
            <person name="O'Malley M.A."/>
            <person name="Stajich J.E."/>
            <person name="Spatafora J.W."/>
            <person name="Visel A."/>
            <person name="Grigoriev I.V."/>
        </authorList>
    </citation>
    <scope>NUCLEOTIDE SEQUENCE [LARGE SCALE GENOMIC DNA]</scope>
    <source>
        <strain evidence="3 4">12-1054</strain>
    </source>
</reference>
<proteinExistence type="predicted"/>
<dbReference type="AlphaFoldDB" id="A0A1Y2FEZ5"/>
<dbReference type="PANTHER" id="PTHR12277">
    <property type="entry name" value="ALPHA/BETA HYDROLASE DOMAIN-CONTAINING PROTEIN"/>
    <property type="match status" value="1"/>
</dbReference>
<dbReference type="GO" id="GO:0008474">
    <property type="term" value="F:palmitoyl-(protein) hydrolase activity"/>
    <property type="evidence" value="ECO:0007669"/>
    <property type="project" value="TreeGrafter"/>
</dbReference>
<dbReference type="EMBL" id="MCFI01000009">
    <property type="protein sequence ID" value="ORY82482.1"/>
    <property type="molecule type" value="Genomic_DNA"/>
</dbReference>
<dbReference type="Gene3D" id="3.40.50.1820">
    <property type="entry name" value="alpha/beta hydrolase"/>
    <property type="match status" value="1"/>
</dbReference>
<dbReference type="GeneID" id="63785866"/>
<dbReference type="SUPFAM" id="SSF53474">
    <property type="entry name" value="alpha/beta-Hydrolases"/>
    <property type="match status" value="1"/>
</dbReference>
<keyword evidence="1" id="KW-0812">Transmembrane</keyword>
<dbReference type="GO" id="GO:0016020">
    <property type="term" value="C:membrane"/>
    <property type="evidence" value="ECO:0007669"/>
    <property type="project" value="TreeGrafter"/>
</dbReference>
<dbReference type="InterPro" id="IPR022742">
    <property type="entry name" value="Hydrolase_4"/>
</dbReference>
<feature type="domain" description="Serine aminopeptidase S33" evidence="2">
    <location>
        <begin position="127"/>
        <end position="255"/>
    </location>
</feature>
<evidence type="ECO:0000256" key="1">
    <source>
        <dbReference type="SAM" id="Phobius"/>
    </source>
</evidence>
<accession>A0A1Y2FEZ5</accession>
<dbReference type="RefSeq" id="XP_040725353.1">
    <property type="nucleotide sequence ID" value="XM_040869267.1"/>
</dbReference>
<keyword evidence="4" id="KW-1185">Reference proteome</keyword>
<keyword evidence="1" id="KW-1133">Transmembrane helix</keyword>
<comment type="caution">
    <text evidence="3">The sequence shown here is derived from an EMBL/GenBank/DDBJ whole genome shotgun (WGS) entry which is preliminary data.</text>
</comment>
<evidence type="ECO:0000313" key="4">
    <source>
        <dbReference type="Proteomes" id="UP000193685"/>
    </source>
</evidence>
<sequence length="329" mass="36495">MMPWHLKTKALLAKSRQPSLLVTVNFVARSIQSILMPFSIISVMLRTLQYGFYLASASVLAVGACLYAFQLNIIYPSNLPSGSRTEVALPSHFDMDNFEEVWLDTADGEKLHCYAMVHRAQNSTRPTVIMYHANAGNMGHRLPIASVLHNKMSLNVFMLSYRGYGKSTGQAAEKGLKIDADTAMAYILSHPQMSKTPIFVYGQSIGGAVSIYVTAKNQSKVAGLILENTFLSIASLIPSVMPIARPIARFCHQKWASDELIDTIETPILFLSGLQDEVVPAGQMKALHDAATRSRLRVWKDFQEGTHNDTVMQSGYFEAVFEFINKVAR</sequence>
<keyword evidence="1" id="KW-0472">Membrane</keyword>
<protein>
    <submittedName>
        <fullName evidence="3">BEM46 family protein</fullName>
    </submittedName>
</protein>
<dbReference type="Proteomes" id="UP000193685">
    <property type="component" value="Unassembled WGS sequence"/>
</dbReference>
<dbReference type="Pfam" id="PF12146">
    <property type="entry name" value="Hydrolase_4"/>
    <property type="match status" value="1"/>
</dbReference>
<organism evidence="3 4">
    <name type="scientific">Protomyces lactucae-debilis</name>
    <dbReference type="NCBI Taxonomy" id="2754530"/>
    <lineage>
        <taxon>Eukaryota</taxon>
        <taxon>Fungi</taxon>
        <taxon>Dikarya</taxon>
        <taxon>Ascomycota</taxon>
        <taxon>Taphrinomycotina</taxon>
        <taxon>Taphrinomycetes</taxon>
        <taxon>Taphrinales</taxon>
        <taxon>Protomycetaceae</taxon>
        <taxon>Protomyces</taxon>
    </lineage>
</organism>